<feature type="domain" description="UspA" evidence="2">
    <location>
        <begin position="7"/>
        <end position="143"/>
    </location>
</feature>
<dbReference type="InterPro" id="IPR006015">
    <property type="entry name" value="Universal_stress_UspA"/>
</dbReference>
<comment type="similarity">
    <text evidence="1">Belongs to the universal stress protein A family.</text>
</comment>
<protein>
    <submittedName>
        <fullName evidence="3">Universal stress protein</fullName>
    </submittedName>
</protein>
<keyword evidence="4" id="KW-1185">Reference proteome</keyword>
<dbReference type="Pfam" id="PF00582">
    <property type="entry name" value="Usp"/>
    <property type="match status" value="2"/>
</dbReference>
<gene>
    <name evidence="3" type="ORF">GCM10009539_05490</name>
</gene>
<dbReference type="InterPro" id="IPR006016">
    <property type="entry name" value="UspA"/>
</dbReference>
<comment type="caution">
    <text evidence="3">The sequence shown here is derived from an EMBL/GenBank/DDBJ whole genome shotgun (WGS) entry which is preliminary data.</text>
</comment>
<dbReference type="Gene3D" id="3.40.50.620">
    <property type="entry name" value="HUPs"/>
    <property type="match status" value="2"/>
</dbReference>
<dbReference type="PANTHER" id="PTHR46268">
    <property type="entry name" value="STRESS RESPONSE PROTEIN NHAX"/>
    <property type="match status" value="1"/>
</dbReference>
<evidence type="ECO:0000256" key="1">
    <source>
        <dbReference type="ARBA" id="ARBA00008791"/>
    </source>
</evidence>
<accession>A0ABP3D7R2</accession>
<name>A0ABP3D7R2_9ACTN</name>
<dbReference type="Proteomes" id="UP001500967">
    <property type="component" value="Unassembled WGS sequence"/>
</dbReference>
<sequence length="296" mass="30864">MTITPVVTVGIDGSDSARAALDWAMAYARAHGTSLRLVNGLEVPEPSPAYVPYPLGDVRDAVEKEARQALETALARVHAAAPDIEVTTSVVAHPPVPALLEASKHSALLVVGCHGWGEFASLFLGSVSASVTAHASCSVVVVRGSGAVRTAAPVVVGVHGGGGEDATLETAFDEAARRRVPLVAVSAWSDVTLENAAGTIVGAWPTWDRLRTEAGNRLETTLGPWRAKYPTVHVGTVVARDRPAAALLDQAVEAQLLVVGSHGRGGFPGMRLGSVPRRLVHHASCPVLVVRHARND</sequence>
<organism evidence="3 4">
    <name type="scientific">Cryptosporangium japonicum</name>
    <dbReference type="NCBI Taxonomy" id="80872"/>
    <lineage>
        <taxon>Bacteria</taxon>
        <taxon>Bacillati</taxon>
        <taxon>Actinomycetota</taxon>
        <taxon>Actinomycetes</taxon>
        <taxon>Cryptosporangiales</taxon>
        <taxon>Cryptosporangiaceae</taxon>
        <taxon>Cryptosporangium</taxon>
    </lineage>
</organism>
<proteinExistence type="inferred from homology"/>
<dbReference type="PANTHER" id="PTHR46268:SF6">
    <property type="entry name" value="UNIVERSAL STRESS PROTEIN UP12"/>
    <property type="match status" value="1"/>
</dbReference>
<dbReference type="EMBL" id="BAAAGX010000003">
    <property type="protein sequence ID" value="GAA0223190.1"/>
    <property type="molecule type" value="Genomic_DNA"/>
</dbReference>
<dbReference type="PRINTS" id="PR01438">
    <property type="entry name" value="UNVRSLSTRESS"/>
</dbReference>
<evidence type="ECO:0000313" key="4">
    <source>
        <dbReference type="Proteomes" id="UP001500967"/>
    </source>
</evidence>
<dbReference type="RefSeq" id="WP_344647108.1">
    <property type="nucleotide sequence ID" value="NZ_BAAAGX010000003.1"/>
</dbReference>
<dbReference type="SUPFAM" id="SSF52402">
    <property type="entry name" value="Adenine nucleotide alpha hydrolases-like"/>
    <property type="match status" value="2"/>
</dbReference>
<dbReference type="InterPro" id="IPR014729">
    <property type="entry name" value="Rossmann-like_a/b/a_fold"/>
</dbReference>
<feature type="domain" description="UspA" evidence="2">
    <location>
        <begin position="154"/>
        <end position="291"/>
    </location>
</feature>
<evidence type="ECO:0000259" key="2">
    <source>
        <dbReference type="Pfam" id="PF00582"/>
    </source>
</evidence>
<reference evidence="4" key="1">
    <citation type="journal article" date="2019" name="Int. J. Syst. Evol. Microbiol.">
        <title>The Global Catalogue of Microorganisms (GCM) 10K type strain sequencing project: providing services to taxonomists for standard genome sequencing and annotation.</title>
        <authorList>
            <consortium name="The Broad Institute Genomics Platform"/>
            <consortium name="The Broad Institute Genome Sequencing Center for Infectious Disease"/>
            <person name="Wu L."/>
            <person name="Ma J."/>
        </authorList>
    </citation>
    <scope>NUCLEOTIDE SEQUENCE [LARGE SCALE GENOMIC DNA]</scope>
    <source>
        <strain evidence="4">JCM 10425</strain>
    </source>
</reference>
<evidence type="ECO:0000313" key="3">
    <source>
        <dbReference type="EMBL" id="GAA0223190.1"/>
    </source>
</evidence>